<organism evidence="2 3">
    <name type="scientific">Prorocentrum cordatum</name>
    <dbReference type="NCBI Taxonomy" id="2364126"/>
    <lineage>
        <taxon>Eukaryota</taxon>
        <taxon>Sar</taxon>
        <taxon>Alveolata</taxon>
        <taxon>Dinophyceae</taxon>
        <taxon>Prorocentrales</taxon>
        <taxon>Prorocentraceae</taxon>
        <taxon>Prorocentrum</taxon>
    </lineage>
</organism>
<evidence type="ECO:0000256" key="1">
    <source>
        <dbReference type="SAM" id="MobiDB-lite"/>
    </source>
</evidence>
<reference evidence="2" key="1">
    <citation type="submission" date="2023-10" db="EMBL/GenBank/DDBJ databases">
        <authorList>
            <person name="Chen Y."/>
            <person name="Shah S."/>
            <person name="Dougan E. K."/>
            <person name="Thang M."/>
            <person name="Chan C."/>
        </authorList>
    </citation>
    <scope>NUCLEOTIDE SEQUENCE [LARGE SCALE GENOMIC DNA]</scope>
</reference>
<comment type="caution">
    <text evidence="2">The sequence shown here is derived from an EMBL/GenBank/DDBJ whole genome shotgun (WGS) entry which is preliminary data.</text>
</comment>
<name>A0ABN9R786_9DINO</name>
<accession>A0ABN9R786</accession>
<dbReference type="EMBL" id="CAUYUJ010005718">
    <property type="protein sequence ID" value="CAK0814718.1"/>
    <property type="molecule type" value="Genomic_DNA"/>
</dbReference>
<evidence type="ECO:0000313" key="3">
    <source>
        <dbReference type="Proteomes" id="UP001189429"/>
    </source>
</evidence>
<feature type="non-terminal residue" evidence="2">
    <location>
        <position position="1"/>
    </location>
</feature>
<sequence length="903" mass="97371">DDPQVVIGASEGHGVPIKRSIAELYIRVFSHMPIDEVIERKNSKSPEDSHFRQQVQQAETSWANRANRTALDTVGLTARGDSVSVDCGSVVKVKRKVAVLNKADFKYYHDGHEPLQRLVRHHPTMLLPVRGGAAGETEKVWLFELFPGARRTMSFATFHKVTAGAHPVRPDDVFYDGQVLDFLNSGLSNQKTEFDSELVAKDLPCISATRGKLDLAPIKLHTAEFRRFSLKSPGSGDNEASPGGPDDDTLDDAASLAASTALGVVSTAGGDSSGRSGPYKHIKNLDCETEMVKGNLGNFLHHASRWLRENGTSPKWSAGVQELKAQVKKFEMAHIASVAHQDNYGDDELAKAVRYLIQIDGALPDAVNLKLCMRAARRMMSTVRDADTFKAFFECTLPHDPGHAAPFDSCSPVLSALEMDPEIKITAFNTCFVDSWLCPAIEAGKGSHSIVTAAIAQVRAKIAEIVASDMPEARARLFCSLTEVFGALNVLIGDGVALSLEEFNLTVKHRIALLSDAKPKDPIAQPVARTVLSVPYYMDMLTDLSKTSRGLNSMGPQVDQVHNALATDLPEHSSPTEEWCAVFNDNALVAKRVLGSMAALGSSFGESVKTQALHKAQALVQAFGKRVAEGRASLEEAKCFGEMVSYQRVAWHEVPFFLEAEGDAAEPLVKLQSEGEMVKFKAALQESAVAESLTQEVLDGAKSAMEKVRGVACADQDAMNDLKKVADGRIKIAVDAATNGEVLRSSALGALAAALGLLPKSSLHDGVLDALRKQSELAAQVADFKAKHFKDDSLDLGSAYQKLSDEKFPGHGGTAFIKQGAMAFYGTVRPLIDEVAEHGLREKIHTFVNTTVAELKQEQGGLKNGAEWTHGLVGAAADKRGKARAVGKSTLLAEGVAVVLRKK</sequence>
<feature type="region of interest" description="Disordered" evidence="1">
    <location>
        <begin position="229"/>
        <end position="251"/>
    </location>
</feature>
<keyword evidence="3" id="KW-1185">Reference proteome</keyword>
<protein>
    <submittedName>
        <fullName evidence="2">Uncharacterized protein</fullName>
    </submittedName>
</protein>
<feature type="non-terminal residue" evidence="2">
    <location>
        <position position="903"/>
    </location>
</feature>
<gene>
    <name evidence="2" type="ORF">PCOR1329_LOCUS18241</name>
</gene>
<dbReference type="Proteomes" id="UP001189429">
    <property type="component" value="Unassembled WGS sequence"/>
</dbReference>
<evidence type="ECO:0000313" key="2">
    <source>
        <dbReference type="EMBL" id="CAK0814718.1"/>
    </source>
</evidence>
<proteinExistence type="predicted"/>